<evidence type="ECO:0000313" key="3">
    <source>
        <dbReference type="Proteomes" id="UP000269317"/>
    </source>
</evidence>
<proteinExistence type="predicted"/>
<dbReference type="AlphaFoldDB" id="A0A427ZC44"/>
<feature type="coiled-coil region" evidence="1">
    <location>
        <begin position="4"/>
        <end position="67"/>
    </location>
</feature>
<evidence type="ECO:0000256" key="1">
    <source>
        <dbReference type="SAM" id="Coils"/>
    </source>
</evidence>
<protein>
    <submittedName>
        <fullName evidence="2">Uncharacterized protein</fullName>
    </submittedName>
</protein>
<evidence type="ECO:0000313" key="2">
    <source>
        <dbReference type="EMBL" id="RSI11748.1"/>
    </source>
</evidence>
<dbReference type="EMBL" id="RJML01000002">
    <property type="protein sequence ID" value="RSI11748.1"/>
    <property type="molecule type" value="Genomic_DNA"/>
</dbReference>
<reference evidence="2 3" key="1">
    <citation type="submission" date="2018-11" db="EMBL/GenBank/DDBJ databases">
        <title>Species Designations Belie Phenotypic and Genotypic Heterogeneity in Oral Streptococci.</title>
        <authorList>
            <person name="Velsko I."/>
        </authorList>
    </citation>
    <scope>NUCLEOTIDE SEQUENCE [LARGE SCALE GENOMIC DNA]</scope>
    <source>
        <strain evidence="2 3">KLC03</strain>
    </source>
</reference>
<organism evidence="2 3">
    <name type="scientific">Streptococcus sanguinis</name>
    <dbReference type="NCBI Taxonomy" id="1305"/>
    <lineage>
        <taxon>Bacteria</taxon>
        <taxon>Bacillati</taxon>
        <taxon>Bacillota</taxon>
        <taxon>Bacilli</taxon>
        <taxon>Lactobacillales</taxon>
        <taxon>Streptococcaceae</taxon>
        <taxon>Streptococcus</taxon>
    </lineage>
</organism>
<accession>A0A427ZC44</accession>
<sequence length="130" mass="15653">MEPNQSMKQDIAKKEKEMVELYSELQRERLKIDKERDIILSKKKAFSDMLQEEYEMATAILRKQERDTSIEWQALNQYIESYDILAEGASSEELKNLDLKDEKVLETFSKQRRRLEWEIEDSYSHLRDSK</sequence>
<dbReference type="Proteomes" id="UP000269317">
    <property type="component" value="Unassembled WGS sequence"/>
</dbReference>
<name>A0A427ZC44_STRSA</name>
<keyword evidence="1" id="KW-0175">Coiled coil</keyword>
<gene>
    <name evidence="2" type="ORF">D8887_03450</name>
</gene>
<comment type="caution">
    <text evidence="2">The sequence shown here is derived from an EMBL/GenBank/DDBJ whole genome shotgun (WGS) entry which is preliminary data.</text>
</comment>